<dbReference type="GO" id="GO:0046872">
    <property type="term" value="F:metal ion binding"/>
    <property type="evidence" value="ECO:0007669"/>
    <property type="project" value="UniProtKB-KW"/>
</dbReference>
<evidence type="ECO:0000313" key="15">
    <source>
        <dbReference type="Proteomes" id="UP000321947"/>
    </source>
</evidence>
<feature type="domain" description="Peptidase M16 C-terminal" evidence="11">
    <location>
        <begin position="349"/>
        <end position="529"/>
    </location>
</feature>
<feature type="region of interest" description="Disordered" evidence="9">
    <location>
        <begin position="40"/>
        <end position="97"/>
    </location>
</feature>
<evidence type="ECO:0000256" key="4">
    <source>
        <dbReference type="ARBA" id="ARBA00022723"/>
    </source>
</evidence>
<feature type="domain" description="Peptidase M16 middle/third" evidence="12">
    <location>
        <begin position="536"/>
        <end position="820"/>
    </location>
</feature>
<evidence type="ECO:0000256" key="9">
    <source>
        <dbReference type="SAM" id="MobiDB-lite"/>
    </source>
</evidence>
<dbReference type="InterPro" id="IPR050626">
    <property type="entry name" value="Peptidase_M16"/>
</dbReference>
<dbReference type="FunFam" id="3.30.830.10:FF:000003">
    <property type="entry name" value="Insulin-degrading enzyme"/>
    <property type="match status" value="1"/>
</dbReference>
<dbReference type="SUPFAM" id="SSF63411">
    <property type="entry name" value="LuxS/MPP-like metallohydrolase"/>
    <property type="match status" value="4"/>
</dbReference>
<accession>A0A5D3DT90</accession>
<feature type="domain" description="Coenzyme PQQ synthesis protein F-like C-terminal lobe" evidence="13">
    <location>
        <begin position="932"/>
        <end position="1031"/>
    </location>
</feature>
<gene>
    <name evidence="14" type="ORF">E5676_scaffold260G00220</name>
</gene>
<dbReference type="GO" id="GO:0005829">
    <property type="term" value="C:cytosol"/>
    <property type="evidence" value="ECO:0007669"/>
    <property type="project" value="TreeGrafter"/>
</dbReference>
<dbReference type="PANTHER" id="PTHR43690">
    <property type="entry name" value="NARDILYSIN"/>
    <property type="match status" value="1"/>
</dbReference>
<dbReference type="InterPro" id="IPR011249">
    <property type="entry name" value="Metalloenz_LuxS/M16"/>
</dbReference>
<evidence type="ECO:0000256" key="3">
    <source>
        <dbReference type="ARBA" id="ARBA00022670"/>
    </source>
</evidence>
<dbReference type="InterPro" id="IPR007863">
    <property type="entry name" value="Peptidase_M16_C"/>
</dbReference>
<keyword evidence="7" id="KW-0482">Metalloprotease</keyword>
<dbReference type="InterPro" id="IPR032632">
    <property type="entry name" value="Peptidase_M16_M"/>
</dbReference>
<evidence type="ECO:0000256" key="2">
    <source>
        <dbReference type="ARBA" id="ARBA00007261"/>
    </source>
</evidence>
<dbReference type="InterPro" id="IPR054734">
    <property type="entry name" value="PqqF-like_C_4"/>
</dbReference>
<dbReference type="AlphaFoldDB" id="A0A5D3DT90"/>
<organism evidence="14 15">
    <name type="scientific">Cucumis melo var. makuwa</name>
    <name type="common">Oriental melon</name>
    <dbReference type="NCBI Taxonomy" id="1194695"/>
    <lineage>
        <taxon>Eukaryota</taxon>
        <taxon>Viridiplantae</taxon>
        <taxon>Streptophyta</taxon>
        <taxon>Embryophyta</taxon>
        <taxon>Tracheophyta</taxon>
        <taxon>Spermatophyta</taxon>
        <taxon>Magnoliopsida</taxon>
        <taxon>eudicotyledons</taxon>
        <taxon>Gunneridae</taxon>
        <taxon>Pentapetalae</taxon>
        <taxon>rosids</taxon>
        <taxon>fabids</taxon>
        <taxon>Cucurbitales</taxon>
        <taxon>Cucurbitaceae</taxon>
        <taxon>Benincaseae</taxon>
        <taxon>Cucumis</taxon>
    </lineage>
</organism>
<evidence type="ECO:0000256" key="1">
    <source>
        <dbReference type="ARBA" id="ARBA00001947"/>
    </source>
</evidence>
<dbReference type="InterPro" id="IPR001431">
    <property type="entry name" value="Pept_M16_Zn_BS"/>
</dbReference>
<evidence type="ECO:0000259" key="12">
    <source>
        <dbReference type="Pfam" id="PF16187"/>
    </source>
</evidence>
<name>A0A5D3DT90_CUCMM</name>
<dbReference type="PROSITE" id="PS00143">
    <property type="entry name" value="INSULINASE"/>
    <property type="match status" value="1"/>
</dbReference>
<dbReference type="Pfam" id="PF16187">
    <property type="entry name" value="Peptidase_M16_M"/>
    <property type="match status" value="1"/>
</dbReference>
<dbReference type="GO" id="GO:0006508">
    <property type="term" value="P:proteolysis"/>
    <property type="evidence" value="ECO:0007669"/>
    <property type="project" value="UniProtKB-KW"/>
</dbReference>
<dbReference type="Pfam" id="PF22456">
    <property type="entry name" value="PqqF-like_C_4"/>
    <property type="match status" value="1"/>
</dbReference>
<feature type="domain" description="Peptidase M16 N-terminal" evidence="10">
    <location>
        <begin position="239"/>
        <end position="309"/>
    </location>
</feature>
<feature type="domain" description="Peptidase M16 N-terminal" evidence="10">
    <location>
        <begin position="96"/>
        <end position="140"/>
    </location>
</feature>
<protein>
    <submittedName>
        <fullName evidence="14">Nardilysin-like</fullName>
    </submittedName>
</protein>
<evidence type="ECO:0000256" key="8">
    <source>
        <dbReference type="RuleBase" id="RU004447"/>
    </source>
</evidence>
<evidence type="ECO:0000256" key="6">
    <source>
        <dbReference type="ARBA" id="ARBA00022833"/>
    </source>
</evidence>
<comment type="caution">
    <text evidence="14">The sequence shown here is derived from an EMBL/GenBank/DDBJ whole genome shotgun (WGS) entry which is preliminary data.</text>
</comment>
<dbReference type="Gene3D" id="3.30.830.10">
    <property type="entry name" value="Metalloenzyme, LuxS/M16 peptidase-like"/>
    <property type="match status" value="5"/>
</dbReference>
<dbReference type="GO" id="GO:0004222">
    <property type="term" value="F:metalloendopeptidase activity"/>
    <property type="evidence" value="ECO:0007669"/>
    <property type="project" value="InterPro"/>
</dbReference>
<comment type="similarity">
    <text evidence="2 8">Belongs to the peptidase M16 family.</text>
</comment>
<reference evidence="14 15" key="1">
    <citation type="submission" date="2019-08" db="EMBL/GenBank/DDBJ databases">
        <title>Draft genome sequences of two oriental melons (Cucumis melo L. var makuwa).</title>
        <authorList>
            <person name="Kwon S.-Y."/>
        </authorList>
    </citation>
    <scope>NUCLEOTIDE SEQUENCE [LARGE SCALE GENOMIC DNA]</scope>
    <source>
        <strain evidence="15">cv. Chang Bougi</strain>
        <tissue evidence="14">Leaf</tissue>
    </source>
</reference>
<dbReference type="FunFam" id="3.30.830.10:FF:000030">
    <property type="entry name" value="Insulin-degrading enzyme"/>
    <property type="match status" value="1"/>
</dbReference>
<keyword evidence="4" id="KW-0479">Metal-binding</keyword>
<dbReference type="InterPro" id="IPR011765">
    <property type="entry name" value="Pept_M16_N"/>
</dbReference>
<evidence type="ECO:0000256" key="7">
    <source>
        <dbReference type="ARBA" id="ARBA00023049"/>
    </source>
</evidence>
<evidence type="ECO:0000256" key="5">
    <source>
        <dbReference type="ARBA" id="ARBA00022801"/>
    </source>
</evidence>
<evidence type="ECO:0000313" key="14">
    <source>
        <dbReference type="EMBL" id="TYK26833.1"/>
    </source>
</evidence>
<dbReference type="FunFam" id="3.30.830.10:FF:000005">
    <property type="entry name" value="nardilysin isoform X1"/>
    <property type="match status" value="1"/>
</dbReference>
<dbReference type="Pfam" id="PF00675">
    <property type="entry name" value="Peptidase_M16"/>
    <property type="match status" value="2"/>
</dbReference>
<dbReference type="EMBL" id="SSTD01003354">
    <property type="protein sequence ID" value="TYK26833.1"/>
    <property type="molecule type" value="Genomic_DNA"/>
</dbReference>
<dbReference type="Pfam" id="PF05193">
    <property type="entry name" value="Peptidase_M16_C"/>
    <property type="match status" value="1"/>
</dbReference>
<proteinExistence type="inferred from homology"/>
<comment type="cofactor">
    <cofactor evidence="1">
        <name>Zn(2+)</name>
        <dbReference type="ChEBI" id="CHEBI:29105"/>
    </cofactor>
</comment>
<evidence type="ECO:0000259" key="10">
    <source>
        <dbReference type="Pfam" id="PF00675"/>
    </source>
</evidence>
<evidence type="ECO:0000259" key="11">
    <source>
        <dbReference type="Pfam" id="PF05193"/>
    </source>
</evidence>
<dbReference type="Proteomes" id="UP000321947">
    <property type="component" value="Unassembled WGS sequence"/>
</dbReference>
<keyword evidence="6" id="KW-0862">Zinc</keyword>
<evidence type="ECO:0000259" key="13">
    <source>
        <dbReference type="Pfam" id="PF22456"/>
    </source>
</evidence>
<feature type="compositionally biased region" description="Acidic residues" evidence="9">
    <location>
        <begin position="53"/>
        <end position="86"/>
    </location>
</feature>
<keyword evidence="5" id="KW-0378">Hydrolase</keyword>
<keyword evidence="3" id="KW-0645">Protease</keyword>
<dbReference type="PANTHER" id="PTHR43690:SF18">
    <property type="entry name" value="INSULIN-DEGRADING ENZYME-RELATED"/>
    <property type="match status" value="1"/>
</dbReference>
<sequence length="1118" mass="128923">MATSRITFSSDDLVVKSPNDRRLYRFLQLDNGLSALLVHDPEIYPDGCPNPSLDEDEEDESEDSEGDEEDGDEEDEEEGGEEEEGNGTDNEEKSAVQTKKAAAAMCVEIGSLSDPFEAQGLAHFLEHMLFMGSTDYPDENEEFGVFIVGRRDVLATIEEFLLHPSSRENCRFMWLAGVCAIMWNIWGERNDRVFREKEWDPCEETSLLVGNPSFSGRSIEDVLLALVIFHLYSMKFVAYDSYLSKHGGSSNAYTEAEHTCYHFDVKPEFLKGALKRFSQFFISPLVKIEAMEREVLAVDSEFNQVLQNDVCRLQQLQCYTSVPGHPFNRFFWGNKKSLVDAMEKGINLREQILKLFRDYYHGGLMKLTVIGGEPLDMLESWVLELFVDLKKGVQAKPKFTVKDPIWQSGKLYKLEAVEDVHILDLAWTLPCLQHNYLKKPEDYIAHLLGHEGKGSLHFFLKAKGWATSLSAGVGDDGMCRSSMAYVFGMSIYLTDSGKEKIFEIIGYVYQYLKLLRQISPQEWIFRELQDIGNMEFRFAEEQPQDDYAAELAENLSFYPAEHVIYGEYVHKIWDEDLVKHIIGFFTPENMRVDIVSKSFSKLEDFKIEPWFGSHYSVDDIAPSLMDLWRDPPEIDASLYLPAKNEFIPRDFSIRASKVCNDLLLESSPRCILDEPLMKFWYKLDNSFKLPRANTYFRINLSGGYSSVKNCLLTELFVHLLKDKLNDIIYQASIAKLETSVAISGDKLELKVFGFNDKLPNLLSKLLATAKTFMPSEDRFKVIKEKMERNLRNTNMKPRSHSSYLRLQVLCERFYDADEKSDVLNDLSFVDLKAHIPEVLSQLYIEGLCHGNFLEEEAISLSNIFKDNFSVQPLPLGMRHYERVMCLPPGANLVRDVSVKNKLERNSVLELYFQIEPEVGMEESIRQKALIDLFDEIIDEPLFNQLRTKEQLGYVVECSPRVTYRIYGFCFSVQSSEYSPIFLQERFENFITGLQELLLDLDEASFENYKNGLIGKLLEKDPSLYHETNRLWDQIVDKRYAFDFSQKEVEKLKNIEKNDIIDWYKTYLQESSPKCRRLAIRVWGCETNMIDAETPVKSVVAIKDVEAFKTSSMFYPSLC</sequence>